<evidence type="ECO:0000313" key="1">
    <source>
        <dbReference type="EMBL" id="CAF5228059.1"/>
    </source>
</evidence>
<proteinExistence type="predicted"/>
<evidence type="ECO:0000313" key="2">
    <source>
        <dbReference type="EMBL" id="CAF5228801.1"/>
    </source>
</evidence>
<protein>
    <submittedName>
        <fullName evidence="2">Uncharacterized protein</fullName>
    </submittedName>
</protein>
<dbReference type="AlphaFoldDB" id="A0A8S3KAL4"/>
<feature type="non-terminal residue" evidence="2">
    <location>
        <position position="1"/>
    </location>
</feature>
<dbReference type="EMBL" id="CAJOBI010367729">
    <property type="protein sequence ID" value="CAF5228801.1"/>
    <property type="molecule type" value="Genomic_DNA"/>
</dbReference>
<sequence>EKDENDLFNSYILVDSNNLIMRLKNYAAGSSIFVDHQFTSKPCPKYFS</sequence>
<comment type="caution">
    <text evidence="2">The sequence shown here is derived from an EMBL/GenBank/DDBJ whole genome shotgun (WGS) entry which is preliminary data.</text>
</comment>
<accession>A0A8S3KAL4</accession>
<gene>
    <name evidence="1" type="ORF">GIL414_LOCUS87954</name>
    <name evidence="2" type="ORF">SMN809_LOCUS85919</name>
</gene>
<dbReference type="Proteomes" id="UP000681720">
    <property type="component" value="Unassembled WGS sequence"/>
</dbReference>
<reference evidence="2" key="1">
    <citation type="submission" date="2021-02" db="EMBL/GenBank/DDBJ databases">
        <authorList>
            <person name="Nowell W R."/>
        </authorList>
    </citation>
    <scope>NUCLEOTIDE SEQUENCE</scope>
</reference>
<name>A0A8S3KAL4_9BILA</name>
<dbReference type="EMBL" id="CAJOBJ010382916">
    <property type="protein sequence ID" value="CAF5228059.1"/>
    <property type="molecule type" value="Genomic_DNA"/>
</dbReference>
<dbReference type="Proteomes" id="UP000676336">
    <property type="component" value="Unassembled WGS sequence"/>
</dbReference>
<evidence type="ECO:0000313" key="3">
    <source>
        <dbReference type="Proteomes" id="UP000676336"/>
    </source>
</evidence>
<organism evidence="2 3">
    <name type="scientific">Rotaria magnacalcarata</name>
    <dbReference type="NCBI Taxonomy" id="392030"/>
    <lineage>
        <taxon>Eukaryota</taxon>
        <taxon>Metazoa</taxon>
        <taxon>Spiralia</taxon>
        <taxon>Gnathifera</taxon>
        <taxon>Rotifera</taxon>
        <taxon>Eurotatoria</taxon>
        <taxon>Bdelloidea</taxon>
        <taxon>Philodinida</taxon>
        <taxon>Philodinidae</taxon>
        <taxon>Rotaria</taxon>
    </lineage>
</organism>